<evidence type="ECO:0000313" key="1">
    <source>
        <dbReference type="EMBL" id="NYI94502.1"/>
    </source>
</evidence>
<protein>
    <submittedName>
        <fullName evidence="1">Acetolactate synthase regulatory subunit</fullName>
    </submittedName>
</protein>
<dbReference type="EMBL" id="JACCFO010000001">
    <property type="protein sequence ID" value="NYI94502.1"/>
    <property type="molecule type" value="Genomic_DNA"/>
</dbReference>
<reference evidence="1 2" key="1">
    <citation type="submission" date="2020-07" db="EMBL/GenBank/DDBJ databases">
        <title>Sequencing the genomes of 1000 actinobacteria strains.</title>
        <authorList>
            <person name="Klenk H.-P."/>
        </authorList>
    </citation>
    <scope>NUCLEOTIDE SEQUENCE [LARGE SCALE GENOMIC DNA]</scope>
    <source>
        <strain evidence="1 2">DSM 45927</strain>
    </source>
</reference>
<gene>
    <name evidence="1" type="ORF">HNR12_000779</name>
</gene>
<comment type="caution">
    <text evidence="1">The sequence shown here is derived from an EMBL/GenBank/DDBJ whole genome shotgun (WGS) entry which is preliminary data.</text>
</comment>
<dbReference type="AlphaFoldDB" id="A0A853BIU2"/>
<name>A0A853BIU2_9ACTN</name>
<dbReference type="RefSeq" id="WP_179766149.1">
    <property type="nucleotide sequence ID" value="NZ_JACCFO010000001.1"/>
</dbReference>
<sequence length="167" mass="18448">MTVPEVLSFVLFAYSLAVLLRVLRSVRERGWEVPDVLLAFDAENTAEARRAAVHQDVLRRRMALVRACEERVYGPEVHAEEPPRGGRAAVADPVEGARMLAELRGRLADLDAERDRRIAEVDREAAATLDRRRAAIAAAAPYDRALRAGAWACLAWLAVVTPLSLVL</sequence>
<proteinExistence type="predicted"/>
<accession>A0A853BIU2</accession>
<organism evidence="1 2">
    <name type="scientific">Streptomonospora nanhaiensis</name>
    <dbReference type="NCBI Taxonomy" id="1323731"/>
    <lineage>
        <taxon>Bacteria</taxon>
        <taxon>Bacillati</taxon>
        <taxon>Actinomycetota</taxon>
        <taxon>Actinomycetes</taxon>
        <taxon>Streptosporangiales</taxon>
        <taxon>Nocardiopsidaceae</taxon>
        <taxon>Streptomonospora</taxon>
    </lineage>
</organism>
<evidence type="ECO:0000313" key="2">
    <source>
        <dbReference type="Proteomes" id="UP000575985"/>
    </source>
</evidence>
<dbReference type="Proteomes" id="UP000575985">
    <property type="component" value="Unassembled WGS sequence"/>
</dbReference>
<keyword evidence="2" id="KW-1185">Reference proteome</keyword>